<reference evidence="2 3" key="1">
    <citation type="submission" date="2017-03" db="EMBL/GenBank/DDBJ databases">
        <title>WGS assembly of Porphyra umbilicalis.</title>
        <authorList>
            <person name="Brawley S.H."/>
            <person name="Blouin N.A."/>
            <person name="Ficko-Blean E."/>
            <person name="Wheeler G.L."/>
            <person name="Lohr M."/>
            <person name="Goodson H.V."/>
            <person name="Jenkins J.W."/>
            <person name="Blaby-Haas C.E."/>
            <person name="Helliwell K.E."/>
            <person name="Chan C."/>
            <person name="Marriage T."/>
            <person name="Bhattacharya D."/>
            <person name="Klein A.S."/>
            <person name="Badis Y."/>
            <person name="Brodie J."/>
            <person name="Cao Y."/>
            <person name="Collen J."/>
            <person name="Dittami S.M."/>
            <person name="Gachon C.M."/>
            <person name="Green B.R."/>
            <person name="Karpowicz S."/>
            <person name="Kim J.W."/>
            <person name="Kudahl U."/>
            <person name="Lin S."/>
            <person name="Michel G."/>
            <person name="Mittag M."/>
            <person name="Olson B.J."/>
            <person name="Pangilinan J."/>
            <person name="Peng Y."/>
            <person name="Qiu H."/>
            <person name="Shu S."/>
            <person name="Singer J.T."/>
            <person name="Smith A.G."/>
            <person name="Sprecher B.N."/>
            <person name="Wagner V."/>
            <person name="Wang W."/>
            <person name="Wang Z.-Y."/>
            <person name="Yan J."/>
            <person name="Yarish C."/>
            <person name="Zoeuner-Riek S."/>
            <person name="Zhuang Y."/>
            <person name="Zou Y."/>
            <person name="Lindquist E.A."/>
            <person name="Grimwood J."/>
            <person name="Barry K."/>
            <person name="Rokhsar D.S."/>
            <person name="Schmutz J."/>
            <person name="Stiller J.W."/>
            <person name="Grossman A.R."/>
            <person name="Prochnik S.E."/>
        </authorList>
    </citation>
    <scope>NUCLEOTIDE SEQUENCE [LARGE SCALE GENOMIC DNA]</scope>
    <source>
        <strain evidence="2">4086291</strain>
    </source>
</reference>
<keyword evidence="3" id="KW-1185">Reference proteome</keyword>
<protein>
    <submittedName>
        <fullName evidence="2">Uncharacterized protein</fullName>
    </submittedName>
</protein>
<organism evidence="2 3">
    <name type="scientific">Porphyra umbilicalis</name>
    <name type="common">Purple laver</name>
    <name type="synonym">Red alga</name>
    <dbReference type="NCBI Taxonomy" id="2786"/>
    <lineage>
        <taxon>Eukaryota</taxon>
        <taxon>Rhodophyta</taxon>
        <taxon>Bangiophyceae</taxon>
        <taxon>Bangiales</taxon>
        <taxon>Bangiaceae</taxon>
        <taxon>Porphyra</taxon>
    </lineage>
</organism>
<feature type="compositionally biased region" description="Basic and acidic residues" evidence="1">
    <location>
        <begin position="102"/>
        <end position="116"/>
    </location>
</feature>
<feature type="compositionally biased region" description="Basic residues" evidence="1">
    <location>
        <begin position="169"/>
        <end position="178"/>
    </location>
</feature>
<feature type="region of interest" description="Disordered" evidence="1">
    <location>
        <begin position="101"/>
        <end position="217"/>
    </location>
</feature>
<accession>A0A1X6NVJ1</accession>
<evidence type="ECO:0000313" key="3">
    <source>
        <dbReference type="Proteomes" id="UP000218209"/>
    </source>
</evidence>
<dbReference type="Proteomes" id="UP000218209">
    <property type="component" value="Unassembled WGS sequence"/>
</dbReference>
<proteinExistence type="predicted"/>
<evidence type="ECO:0000256" key="1">
    <source>
        <dbReference type="SAM" id="MobiDB-lite"/>
    </source>
</evidence>
<sequence length="239" mass="25136">MRRRTRRFSTTLCSWSVSCLWTGDSRRSAAGGVGGASVALGPARLSLSPNSPVTGARTRGGIRCPLSLSPSDAPRLVPRLSIPRWPILPGSTGGRCVGVGRGDPRAAEPAARDHGQGARTSQRRVRQLLLADGTSRGGGWLEKGGASRRGTPPPSLVNARHTRSPPSTVRRRPTHRPTHGGGIGPRQPHRWPPPEPSPWMPPSAHGAVGLPAGGNPARPRALYCSPAERCRCAAGRCGD</sequence>
<dbReference type="PROSITE" id="PS51257">
    <property type="entry name" value="PROKAR_LIPOPROTEIN"/>
    <property type="match status" value="1"/>
</dbReference>
<dbReference type="EMBL" id="KV919055">
    <property type="protein sequence ID" value="OSX72526.1"/>
    <property type="molecule type" value="Genomic_DNA"/>
</dbReference>
<dbReference type="AlphaFoldDB" id="A0A1X6NVJ1"/>
<gene>
    <name evidence="2" type="ORF">BU14_0427s0016</name>
</gene>
<name>A0A1X6NVJ1_PORUM</name>
<evidence type="ECO:0000313" key="2">
    <source>
        <dbReference type="EMBL" id="OSX72526.1"/>
    </source>
</evidence>
<feature type="compositionally biased region" description="Pro residues" evidence="1">
    <location>
        <begin position="190"/>
        <end position="201"/>
    </location>
</feature>